<dbReference type="HOGENOM" id="CLU_167443_1_1_11"/>
<dbReference type="InterPro" id="IPR021778">
    <property type="entry name" value="Se/S_carrier-like"/>
</dbReference>
<dbReference type="Proteomes" id="UP000002026">
    <property type="component" value="Chromosome"/>
</dbReference>
<reference evidence="2 3" key="1">
    <citation type="journal article" date="2009" name="Stand. Genomic Sci.">
        <title>Complete genome sequence of Slackia heliotrinireducens type strain (RHS 1).</title>
        <authorList>
            <person name="Pukall R."/>
            <person name="Lapidus A."/>
            <person name="Nolan M."/>
            <person name="Copeland A."/>
            <person name="Glavina Del Rio T."/>
            <person name="Lucas S."/>
            <person name="Chen F."/>
            <person name="Tice H."/>
            <person name="Cheng J.F."/>
            <person name="Chertkov O."/>
            <person name="Bruce D."/>
            <person name="Goodwin L."/>
            <person name="Kuske C."/>
            <person name="Brettin T."/>
            <person name="Detter J.C."/>
            <person name="Han C."/>
            <person name="Pitluck S."/>
            <person name="Pati A."/>
            <person name="Mavrommatis K."/>
            <person name="Ivanova N."/>
            <person name="Ovchinnikova G."/>
            <person name="Chen A."/>
            <person name="Palaniappan K."/>
            <person name="Schneider S."/>
            <person name="Rohde M."/>
            <person name="Chain P."/>
            <person name="D'haeseleer P."/>
            <person name="Goker M."/>
            <person name="Bristow J."/>
            <person name="Eisen J.A."/>
            <person name="Markowitz V."/>
            <person name="Kyrpides N.C."/>
            <person name="Klenk H.P."/>
            <person name="Hugenholtz P."/>
        </authorList>
    </citation>
    <scope>NUCLEOTIDE SEQUENCE [LARGE SCALE GENOMIC DNA]</scope>
    <source>
        <strain evidence="3">ATCC 29202 / DSM 20476 / NCTC 11029 / RHS 1</strain>
    </source>
</reference>
<keyword evidence="3" id="KW-1185">Reference proteome</keyword>
<dbReference type="STRING" id="471855.Shel_25460"/>
<dbReference type="AlphaFoldDB" id="C7N2P5"/>
<name>C7N2P5_SLAHD</name>
<protein>
    <recommendedName>
        <fullName evidence="1">Putative Se/S carrier protein-like domain-containing protein</fullName>
    </recommendedName>
</protein>
<proteinExistence type="predicted"/>
<accession>C7N2P5</accession>
<sequence length="79" mass="8601">MLFSSHTDAMQLYELVRGEGLGARISTTPRQARSCCGVALLVDCDEACQIEGIAHDNGVPIENIVPLPNQINPNRDVYC</sequence>
<organism evidence="2 3">
    <name type="scientific">Slackia heliotrinireducens (strain ATCC 29202 / DSM 20476 / NCTC 11029 / RHS 1)</name>
    <name type="common">Peptococcus heliotrinreducens</name>
    <dbReference type="NCBI Taxonomy" id="471855"/>
    <lineage>
        <taxon>Bacteria</taxon>
        <taxon>Bacillati</taxon>
        <taxon>Actinomycetota</taxon>
        <taxon>Coriobacteriia</taxon>
        <taxon>Eggerthellales</taxon>
        <taxon>Eggerthellaceae</taxon>
        <taxon>Slackia</taxon>
    </lineage>
</organism>
<evidence type="ECO:0000313" key="3">
    <source>
        <dbReference type="Proteomes" id="UP000002026"/>
    </source>
</evidence>
<dbReference type="Pfam" id="PF11823">
    <property type="entry name" value="Se_S_carrier"/>
    <property type="match status" value="1"/>
</dbReference>
<evidence type="ECO:0000313" key="2">
    <source>
        <dbReference type="EMBL" id="ACV23553.1"/>
    </source>
</evidence>
<evidence type="ECO:0000259" key="1">
    <source>
        <dbReference type="Pfam" id="PF11823"/>
    </source>
</evidence>
<dbReference type="EMBL" id="CP001684">
    <property type="protein sequence ID" value="ACV23553.1"/>
    <property type="molecule type" value="Genomic_DNA"/>
</dbReference>
<feature type="domain" description="Putative Se/S carrier protein-like" evidence="1">
    <location>
        <begin position="1"/>
        <end position="65"/>
    </location>
</feature>
<gene>
    <name evidence="2" type="ordered locus">Shel_25460</name>
</gene>
<dbReference type="eggNOG" id="ENOG5030J8D">
    <property type="taxonomic scope" value="Bacteria"/>
</dbReference>
<dbReference type="KEGG" id="shi:Shel_25460"/>